<dbReference type="InterPro" id="IPR018215">
    <property type="entry name" value="ClpP_Ser_AS"/>
</dbReference>
<comment type="similarity">
    <text evidence="1 8">Belongs to the peptidase S14 family.</text>
</comment>
<evidence type="ECO:0000256" key="6">
    <source>
        <dbReference type="ARBA" id="ARBA00034021"/>
    </source>
</evidence>
<keyword evidence="4" id="KW-0378">Hydrolase</keyword>
<dbReference type="PROSITE" id="PS00381">
    <property type="entry name" value="CLP_PROTEASE_SER"/>
    <property type="match status" value="1"/>
</dbReference>
<evidence type="ECO:0000313" key="10">
    <source>
        <dbReference type="Proteomes" id="UP000176951"/>
    </source>
</evidence>
<comment type="caution">
    <text evidence="9">The sequence shown here is derived from an EMBL/GenBank/DDBJ whole genome shotgun (WGS) entry which is preliminary data.</text>
</comment>
<dbReference type="PANTHER" id="PTHR10381">
    <property type="entry name" value="ATP-DEPENDENT CLP PROTEASE PROTEOLYTIC SUBUNIT"/>
    <property type="match status" value="1"/>
</dbReference>
<dbReference type="Gene3D" id="3.90.226.10">
    <property type="entry name" value="2-enoyl-CoA Hydratase, Chain A, domain 1"/>
    <property type="match status" value="1"/>
</dbReference>
<gene>
    <name evidence="9" type="ORF">A3A97_02355</name>
</gene>
<dbReference type="CDD" id="cd07017">
    <property type="entry name" value="S14_ClpP_2"/>
    <property type="match status" value="1"/>
</dbReference>
<dbReference type="NCBIfam" id="NF009205">
    <property type="entry name" value="PRK12553.1"/>
    <property type="match status" value="1"/>
</dbReference>
<feature type="non-terminal residue" evidence="9">
    <location>
        <position position="191"/>
    </location>
</feature>
<evidence type="ECO:0000256" key="5">
    <source>
        <dbReference type="ARBA" id="ARBA00022825"/>
    </source>
</evidence>
<dbReference type="Pfam" id="PF00574">
    <property type="entry name" value="CLP_protease"/>
    <property type="match status" value="1"/>
</dbReference>
<name>A0A1G2PW56_9BACT</name>
<dbReference type="AlphaFoldDB" id="A0A1G2PW56"/>
<evidence type="ECO:0000256" key="2">
    <source>
        <dbReference type="ARBA" id="ARBA00022490"/>
    </source>
</evidence>
<accession>A0A1G2PW56</accession>
<dbReference type="InterPro" id="IPR023562">
    <property type="entry name" value="ClpP/TepA"/>
</dbReference>
<evidence type="ECO:0000313" key="9">
    <source>
        <dbReference type="EMBL" id="OHA52556.1"/>
    </source>
</evidence>
<evidence type="ECO:0000256" key="7">
    <source>
        <dbReference type="PROSITE-ProRule" id="PRU10085"/>
    </source>
</evidence>
<keyword evidence="3" id="KW-0645">Protease</keyword>
<dbReference type="GO" id="GO:0009368">
    <property type="term" value="C:endopeptidase Clp complex"/>
    <property type="evidence" value="ECO:0007669"/>
    <property type="project" value="TreeGrafter"/>
</dbReference>
<dbReference type="EMBL" id="MHSW01000007">
    <property type="protein sequence ID" value="OHA52556.1"/>
    <property type="molecule type" value="Genomic_DNA"/>
</dbReference>
<organism evidence="9 10">
    <name type="scientific">Candidatus Terrybacteria bacterium RIFCSPLOWO2_01_FULL_40_23</name>
    <dbReference type="NCBI Taxonomy" id="1802366"/>
    <lineage>
        <taxon>Bacteria</taxon>
        <taxon>Candidatus Terryibacteriota</taxon>
    </lineage>
</organism>
<dbReference type="PANTHER" id="PTHR10381:SF70">
    <property type="entry name" value="ATP-DEPENDENT CLP PROTEASE PROTEOLYTIC SUBUNIT"/>
    <property type="match status" value="1"/>
</dbReference>
<dbReference type="GO" id="GO:0004176">
    <property type="term" value="F:ATP-dependent peptidase activity"/>
    <property type="evidence" value="ECO:0007669"/>
    <property type="project" value="InterPro"/>
</dbReference>
<protein>
    <recommendedName>
        <fullName evidence="8">ATP-dependent Clp protease proteolytic subunit</fullName>
    </recommendedName>
</protein>
<dbReference type="InterPro" id="IPR029045">
    <property type="entry name" value="ClpP/crotonase-like_dom_sf"/>
</dbReference>
<keyword evidence="2" id="KW-0963">Cytoplasm</keyword>
<evidence type="ECO:0000256" key="1">
    <source>
        <dbReference type="ARBA" id="ARBA00007039"/>
    </source>
</evidence>
<dbReference type="GO" id="GO:0006515">
    <property type="term" value="P:protein quality control for misfolded or incompletely synthesized proteins"/>
    <property type="evidence" value="ECO:0007669"/>
    <property type="project" value="TreeGrafter"/>
</dbReference>
<dbReference type="SUPFAM" id="SSF52096">
    <property type="entry name" value="ClpP/crotonase"/>
    <property type="match status" value="1"/>
</dbReference>
<comment type="catalytic activity">
    <reaction evidence="6 7">
        <text>Hydrolysis of proteins to small peptides in the presence of ATP and magnesium. alpha-casein is the usual test substrate. In the absence of ATP, only oligopeptides shorter than five residues are hydrolyzed (such as succinyl-Leu-Tyr-|-NHMec, and Leu-Tyr-Leu-|-Tyr-Trp, in which cleavage of the -Tyr-|-Leu- and -Tyr-|-Trp bonds also occurs).</text>
        <dbReference type="EC" id="3.4.21.92"/>
    </reaction>
</comment>
<dbReference type="FunFam" id="3.90.226.10:FF:000001">
    <property type="entry name" value="ATP-dependent Clp protease proteolytic subunit"/>
    <property type="match status" value="1"/>
</dbReference>
<dbReference type="GO" id="GO:0004252">
    <property type="term" value="F:serine-type endopeptidase activity"/>
    <property type="evidence" value="ECO:0007669"/>
    <property type="project" value="UniProtKB-EC"/>
</dbReference>
<dbReference type="NCBIfam" id="NF001368">
    <property type="entry name" value="PRK00277.1"/>
    <property type="match status" value="1"/>
</dbReference>
<feature type="active site" evidence="7">
    <location>
        <position position="101"/>
    </location>
</feature>
<evidence type="ECO:0000256" key="4">
    <source>
        <dbReference type="ARBA" id="ARBA00022801"/>
    </source>
</evidence>
<dbReference type="InterPro" id="IPR001907">
    <property type="entry name" value="ClpP"/>
</dbReference>
<proteinExistence type="inferred from homology"/>
<dbReference type="NCBIfam" id="TIGR00493">
    <property type="entry name" value="clpP"/>
    <property type="match status" value="1"/>
</dbReference>
<keyword evidence="5" id="KW-0720">Serine protease</keyword>
<evidence type="ECO:0000256" key="3">
    <source>
        <dbReference type="ARBA" id="ARBA00022670"/>
    </source>
</evidence>
<dbReference type="GO" id="GO:0051117">
    <property type="term" value="F:ATPase binding"/>
    <property type="evidence" value="ECO:0007669"/>
    <property type="project" value="TreeGrafter"/>
</dbReference>
<sequence>MRNEYLIPTVIEKSQFGERAYDIYSRLLKDRIIFLGGTISDGMANSVIAQILFLESQEPKKDIKLYINSPGGSVTAGLAVYDTMQYVKCDVSTICVGIAASMAATLLAAGTEGKRFILPNSEVLIHQVMGGVEGQASEIEISARHILKLRQRLDDILASHTGQKIEKIGKDTDRDYWMSASEAKEYGIVDK</sequence>
<evidence type="ECO:0000256" key="8">
    <source>
        <dbReference type="RuleBase" id="RU003567"/>
    </source>
</evidence>
<dbReference type="HAMAP" id="MF_00444">
    <property type="entry name" value="ClpP"/>
    <property type="match status" value="1"/>
</dbReference>
<dbReference type="Proteomes" id="UP000176951">
    <property type="component" value="Unassembled WGS sequence"/>
</dbReference>
<dbReference type="PRINTS" id="PR00127">
    <property type="entry name" value="CLPPROTEASEP"/>
</dbReference>
<reference evidence="9 10" key="1">
    <citation type="journal article" date="2016" name="Nat. Commun.">
        <title>Thousands of microbial genomes shed light on interconnected biogeochemical processes in an aquifer system.</title>
        <authorList>
            <person name="Anantharaman K."/>
            <person name="Brown C.T."/>
            <person name="Hug L.A."/>
            <person name="Sharon I."/>
            <person name="Castelle C.J."/>
            <person name="Probst A.J."/>
            <person name="Thomas B.C."/>
            <person name="Singh A."/>
            <person name="Wilkins M.J."/>
            <person name="Karaoz U."/>
            <person name="Brodie E.L."/>
            <person name="Williams K.H."/>
            <person name="Hubbard S.S."/>
            <person name="Banfield J.F."/>
        </authorList>
    </citation>
    <scope>NUCLEOTIDE SEQUENCE [LARGE SCALE GENOMIC DNA]</scope>
</reference>